<gene>
    <name evidence="9" type="ORF">ZIOFF_048904</name>
</gene>
<dbReference type="InterPro" id="IPR009057">
    <property type="entry name" value="Homeodomain-like_sf"/>
</dbReference>
<name>A0A8J5FRM9_ZINOF</name>
<protein>
    <submittedName>
        <fullName evidence="9">Uncharacterized protein</fullName>
    </submittedName>
</protein>
<comment type="subcellular location">
    <subcellularLocation>
        <location evidence="1">Nucleus</location>
    </subcellularLocation>
</comment>
<dbReference type="PROSITE" id="PS51294">
    <property type="entry name" value="HTH_MYB"/>
    <property type="match status" value="2"/>
</dbReference>
<evidence type="ECO:0000256" key="6">
    <source>
        <dbReference type="ARBA" id="ARBA00023242"/>
    </source>
</evidence>
<evidence type="ECO:0000259" key="8">
    <source>
        <dbReference type="PROSITE" id="PS51294"/>
    </source>
</evidence>
<accession>A0A8J5FRM9</accession>
<dbReference type="SUPFAM" id="SSF46689">
    <property type="entry name" value="Homeodomain-like"/>
    <property type="match status" value="1"/>
</dbReference>
<dbReference type="InterPro" id="IPR017930">
    <property type="entry name" value="Myb_dom"/>
</dbReference>
<feature type="domain" description="Myb-like" evidence="7">
    <location>
        <begin position="9"/>
        <end position="62"/>
    </location>
</feature>
<dbReference type="GO" id="GO:0005634">
    <property type="term" value="C:nucleus"/>
    <property type="evidence" value="ECO:0007669"/>
    <property type="project" value="UniProtKB-SubCell"/>
</dbReference>
<dbReference type="PANTHER" id="PTHR48000">
    <property type="entry name" value="OS09G0431300 PROTEIN"/>
    <property type="match status" value="1"/>
</dbReference>
<proteinExistence type="predicted"/>
<dbReference type="Gene3D" id="1.10.10.60">
    <property type="entry name" value="Homeodomain-like"/>
    <property type="match status" value="2"/>
</dbReference>
<evidence type="ECO:0000313" key="10">
    <source>
        <dbReference type="Proteomes" id="UP000734854"/>
    </source>
</evidence>
<keyword evidence="2" id="KW-0677">Repeat</keyword>
<dbReference type="SMART" id="SM00717">
    <property type="entry name" value="SANT"/>
    <property type="match status" value="2"/>
</dbReference>
<evidence type="ECO:0000256" key="4">
    <source>
        <dbReference type="ARBA" id="ARBA00023125"/>
    </source>
</evidence>
<feature type="domain" description="Myb-like" evidence="7">
    <location>
        <begin position="63"/>
        <end position="113"/>
    </location>
</feature>
<dbReference type="EMBL" id="JACMSC010000013">
    <property type="protein sequence ID" value="KAG6493901.1"/>
    <property type="molecule type" value="Genomic_DNA"/>
</dbReference>
<evidence type="ECO:0000256" key="3">
    <source>
        <dbReference type="ARBA" id="ARBA00023015"/>
    </source>
</evidence>
<dbReference type="Proteomes" id="UP000734854">
    <property type="component" value="Unassembled WGS sequence"/>
</dbReference>
<feature type="domain" description="HTH myb-type" evidence="8">
    <location>
        <begin position="9"/>
        <end position="62"/>
    </location>
</feature>
<dbReference type="CDD" id="cd00167">
    <property type="entry name" value="SANT"/>
    <property type="match status" value="2"/>
</dbReference>
<keyword evidence="4" id="KW-0238">DNA-binding</keyword>
<organism evidence="9 10">
    <name type="scientific">Zingiber officinale</name>
    <name type="common">Ginger</name>
    <name type="synonym">Amomum zingiber</name>
    <dbReference type="NCBI Taxonomy" id="94328"/>
    <lineage>
        <taxon>Eukaryota</taxon>
        <taxon>Viridiplantae</taxon>
        <taxon>Streptophyta</taxon>
        <taxon>Embryophyta</taxon>
        <taxon>Tracheophyta</taxon>
        <taxon>Spermatophyta</taxon>
        <taxon>Magnoliopsida</taxon>
        <taxon>Liliopsida</taxon>
        <taxon>Zingiberales</taxon>
        <taxon>Zingiberaceae</taxon>
        <taxon>Zingiber</taxon>
    </lineage>
</organism>
<comment type="caution">
    <text evidence="9">The sequence shown here is derived from an EMBL/GenBank/DDBJ whole genome shotgun (WGS) entry which is preliminary data.</text>
</comment>
<dbReference type="InterPro" id="IPR001005">
    <property type="entry name" value="SANT/Myb"/>
</dbReference>
<evidence type="ECO:0000256" key="2">
    <source>
        <dbReference type="ARBA" id="ARBA00022737"/>
    </source>
</evidence>
<dbReference type="Pfam" id="PF00249">
    <property type="entry name" value="Myb_DNA-binding"/>
    <property type="match status" value="2"/>
</dbReference>
<keyword evidence="3" id="KW-0805">Transcription regulation</keyword>
<evidence type="ECO:0000313" key="9">
    <source>
        <dbReference type="EMBL" id="KAG6493901.1"/>
    </source>
</evidence>
<sequence length="257" mass="27905">MGRAPCCDKATVKRGPWSPEEDEKLKSYIDQHGTGDNWIALPKKIGLKRCGKSCRLRWLNYLRPNLKHGHFSEEEDNIISTLFISIGSRWSIIATQLPGRTDNEIKNYWNTKLKKKLFGKNINSDQPKKKKLSTLVGATLDGCRSRSESQEVRAPVMAPAAGEDTTVSTNYSSGSSSTYGLTGELDELFQFSTIKLEEMDWLFGAAAAAVGESSSAVMAPVSCGERGPVDTGGTSASAYAAQLFTLPSDSGVDSPSQ</sequence>
<dbReference type="GO" id="GO:0003677">
    <property type="term" value="F:DNA binding"/>
    <property type="evidence" value="ECO:0007669"/>
    <property type="project" value="UniProtKB-KW"/>
</dbReference>
<keyword evidence="10" id="KW-1185">Reference proteome</keyword>
<dbReference type="PANTHER" id="PTHR48000:SF67">
    <property type="entry name" value="MYB-LIKE DNA-BINDING DOMAIN CONTAINING PROTEIN, EXPRESSED"/>
    <property type="match status" value="1"/>
</dbReference>
<dbReference type="FunFam" id="1.10.10.60:FF:000015">
    <property type="entry name" value="Transcription factor RAX3"/>
    <property type="match status" value="1"/>
</dbReference>
<dbReference type="PROSITE" id="PS50090">
    <property type="entry name" value="MYB_LIKE"/>
    <property type="match status" value="2"/>
</dbReference>
<keyword evidence="6" id="KW-0539">Nucleus</keyword>
<evidence type="ECO:0000259" key="7">
    <source>
        <dbReference type="PROSITE" id="PS50090"/>
    </source>
</evidence>
<evidence type="ECO:0000256" key="5">
    <source>
        <dbReference type="ARBA" id="ARBA00023163"/>
    </source>
</evidence>
<evidence type="ECO:0000256" key="1">
    <source>
        <dbReference type="ARBA" id="ARBA00004123"/>
    </source>
</evidence>
<dbReference type="AlphaFoldDB" id="A0A8J5FRM9"/>
<feature type="domain" description="HTH myb-type" evidence="8">
    <location>
        <begin position="63"/>
        <end position="117"/>
    </location>
</feature>
<reference evidence="9 10" key="1">
    <citation type="submission" date="2020-08" db="EMBL/GenBank/DDBJ databases">
        <title>Plant Genome Project.</title>
        <authorList>
            <person name="Zhang R.-G."/>
        </authorList>
    </citation>
    <scope>NUCLEOTIDE SEQUENCE [LARGE SCALE GENOMIC DNA]</scope>
    <source>
        <tissue evidence="9">Rhizome</tissue>
    </source>
</reference>
<keyword evidence="5" id="KW-0804">Transcription</keyword>